<evidence type="ECO:0008006" key="3">
    <source>
        <dbReference type="Google" id="ProtNLM"/>
    </source>
</evidence>
<name>A0ABM5MTV4_RICTP</name>
<dbReference type="EMBL" id="CP003397">
    <property type="protein sequence ID" value="AFE54076.1"/>
    <property type="molecule type" value="Genomic_DNA"/>
</dbReference>
<dbReference type="Proteomes" id="UP000007581">
    <property type="component" value="Chromosome"/>
</dbReference>
<dbReference type="InterPro" id="IPR019632">
    <property type="entry name" value="DUF2497"/>
</dbReference>
<organism evidence="1 2">
    <name type="scientific">Rickettsia typhi str. TH1527</name>
    <dbReference type="NCBI Taxonomy" id="1003201"/>
    <lineage>
        <taxon>Bacteria</taxon>
        <taxon>Pseudomonadati</taxon>
        <taxon>Pseudomonadota</taxon>
        <taxon>Alphaproteobacteria</taxon>
        <taxon>Rickettsiales</taxon>
        <taxon>Rickettsiaceae</taxon>
        <taxon>Rickettsieae</taxon>
        <taxon>Rickettsia</taxon>
        <taxon>typhus group</taxon>
    </lineage>
</organism>
<evidence type="ECO:0000313" key="2">
    <source>
        <dbReference type="Proteomes" id="UP000007581"/>
    </source>
</evidence>
<evidence type="ECO:0000313" key="1">
    <source>
        <dbReference type="EMBL" id="AFE54076.1"/>
    </source>
</evidence>
<accession>A0ABM5MTV4</accession>
<reference evidence="1" key="1">
    <citation type="submission" date="2012-03" db="EMBL/GenBank/DDBJ databases">
        <authorList>
            <person name="Johnson S.L."/>
            <person name="Sims D."/>
            <person name="Han S."/>
            <person name="Bruce D.C."/>
            <person name="Dasch G.A."/>
        </authorList>
    </citation>
    <scope>NUCLEOTIDE SEQUENCE [LARGE SCALE GENOMIC DNA]</scope>
    <source>
        <strain evidence="1">TH1527</strain>
    </source>
</reference>
<protein>
    <recommendedName>
        <fullName evidence="3">DUF2497 domain-containing protein</fullName>
    </recommendedName>
</protein>
<proteinExistence type="predicted"/>
<gene>
    <name evidence="1" type="ORF">RTTH1527_01055</name>
</gene>
<keyword evidence="2" id="KW-1185">Reference proteome</keyword>
<sequence length="137" mass="15977">MSKENKKNQDMSIEEILKSIKGIINEHKNPVYENYSADEDILELTDIVNQDEEEKLISTKSASEVEEIFKNFTDTIKDKKLNNNFSSKNALEELVIEMLKPELKVWLDKNLPILVKELVEIEIKKLVQYSKRDGSNY</sequence>
<dbReference type="RefSeq" id="WP_011190685.1">
    <property type="nucleotide sequence ID" value="NC_017066.1"/>
</dbReference>
<dbReference type="Pfam" id="PF10691">
    <property type="entry name" value="DUF2497"/>
    <property type="match status" value="1"/>
</dbReference>